<feature type="compositionally biased region" description="Basic and acidic residues" evidence="2">
    <location>
        <begin position="53"/>
        <end position="71"/>
    </location>
</feature>
<feature type="compositionally biased region" description="Gly residues" evidence="2">
    <location>
        <begin position="1"/>
        <end position="18"/>
    </location>
</feature>
<dbReference type="AlphaFoldDB" id="A0A1B0A4D9"/>
<name>A0A1B0A4D9_GLOPL</name>
<evidence type="ECO:0000313" key="4">
    <source>
        <dbReference type="Proteomes" id="UP000092445"/>
    </source>
</evidence>
<dbReference type="SUPFAM" id="SSF48403">
    <property type="entry name" value="Ankyrin repeat"/>
    <property type="match status" value="1"/>
</dbReference>
<evidence type="ECO:0000256" key="1">
    <source>
        <dbReference type="PROSITE-ProRule" id="PRU00023"/>
    </source>
</evidence>
<dbReference type="EnsemblMetazoa" id="GPAI034157-RA">
    <property type="protein sequence ID" value="GPAI034157-PA"/>
    <property type="gene ID" value="GPAI034157"/>
</dbReference>
<protein>
    <submittedName>
        <fullName evidence="3">ANK_REP_REGION domain-containing protein</fullName>
    </submittedName>
</protein>
<dbReference type="PROSITE" id="PS50297">
    <property type="entry name" value="ANK_REP_REGION"/>
    <property type="match status" value="1"/>
</dbReference>
<keyword evidence="1" id="KW-0040">ANK repeat</keyword>
<keyword evidence="4" id="KW-1185">Reference proteome</keyword>
<evidence type="ECO:0000256" key="2">
    <source>
        <dbReference type="SAM" id="MobiDB-lite"/>
    </source>
</evidence>
<feature type="repeat" description="ANK" evidence="1">
    <location>
        <begin position="135"/>
        <end position="167"/>
    </location>
</feature>
<dbReference type="VEuPathDB" id="VectorBase:GPAI034157"/>
<feature type="compositionally biased region" description="Polar residues" evidence="2">
    <location>
        <begin position="24"/>
        <end position="38"/>
    </location>
</feature>
<proteinExistence type="predicted"/>
<dbReference type="PROSITE" id="PS50088">
    <property type="entry name" value="ANK_REPEAT"/>
    <property type="match status" value="1"/>
</dbReference>
<evidence type="ECO:0000313" key="3">
    <source>
        <dbReference type="EnsemblMetazoa" id="GPAI034157-PA"/>
    </source>
</evidence>
<sequence length="181" mass="18756">MSQPGKRGGGRGGTGPNAGVGRKTPSSITSGATSNTPDESVAPSDRATPASKADSDPKDDSSSNGDRKEVDGAATPKPPSAGASIRDTANKILALSVKSEWTPCEQELKKLEKYVANVGEDGNTTPLAGVHDANTGMTPLMFATKDNKTSIMDRMIELGADVGARNNVSLDNMSTYNNFKV</sequence>
<reference evidence="4" key="1">
    <citation type="submission" date="2014-03" db="EMBL/GenBank/DDBJ databases">
        <authorList>
            <person name="Aksoy S."/>
            <person name="Warren W."/>
            <person name="Wilson R.K."/>
        </authorList>
    </citation>
    <scope>NUCLEOTIDE SEQUENCE [LARGE SCALE GENOMIC DNA]</scope>
    <source>
        <strain evidence="4">IAEA</strain>
    </source>
</reference>
<dbReference type="Gene3D" id="1.25.40.20">
    <property type="entry name" value="Ankyrin repeat-containing domain"/>
    <property type="match status" value="1"/>
</dbReference>
<dbReference type="InterPro" id="IPR002110">
    <property type="entry name" value="Ankyrin_rpt"/>
</dbReference>
<dbReference type="Proteomes" id="UP000092445">
    <property type="component" value="Unassembled WGS sequence"/>
</dbReference>
<accession>A0A1B0A4D9</accession>
<reference evidence="3" key="2">
    <citation type="submission" date="2020-05" db="UniProtKB">
        <authorList>
            <consortium name="EnsemblMetazoa"/>
        </authorList>
    </citation>
    <scope>IDENTIFICATION</scope>
    <source>
        <strain evidence="3">IAEA</strain>
    </source>
</reference>
<dbReference type="InterPro" id="IPR036770">
    <property type="entry name" value="Ankyrin_rpt-contain_sf"/>
</dbReference>
<dbReference type="STRING" id="7398.A0A1B0A4D9"/>
<feature type="region of interest" description="Disordered" evidence="2">
    <location>
        <begin position="1"/>
        <end position="86"/>
    </location>
</feature>
<organism evidence="3 4">
    <name type="scientific">Glossina pallidipes</name>
    <name type="common">Tsetse fly</name>
    <dbReference type="NCBI Taxonomy" id="7398"/>
    <lineage>
        <taxon>Eukaryota</taxon>
        <taxon>Metazoa</taxon>
        <taxon>Ecdysozoa</taxon>
        <taxon>Arthropoda</taxon>
        <taxon>Hexapoda</taxon>
        <taxon>Insecta</taxon>
        <taxon>Pterygota</taxon>
        <taxon>Neoptera</taxon>
        <taxon>Endopterygota</taxon>
        <taxon>Diptera</taxon>
        <taxon>Brachycera</taxon>
        <taxon>Muscomorpha</taxon>
        <taxon>Hippoboscoidea</taxon>
        <taxon>Glossinidae</taxon>
        <taxon>Glossina</taxon>
    </lineage>
</organism>